<feature type="domain" description="N-acetyltransferase" evidence="1">
    <location>
        <begin position="30"/>
        <end position="179"/>
    </location>
</feature>
<sequence length="179" mass="19925">MPELSPPVERVHESFLAAMAEFRAEGRGVPDDNSMIGHDLRTYGDTWADPDTFARYVADTRAQALEETPRPEHFVPSTTLWLIDGDEYLGRVAIRHRLNQHLLDEGGHIGYDVRPTARRRGHATAMLRGALTVAKELGIEPALLTCDTTNTVSRRVIEAAGGVLEDERNGKLRFWVPVG</sequence>
<organism evidence="2 3">
    <name type="scientific">Dactylosporangium matsuzakiense</name>
    <dbReference type="NCBI Taxonomy" id="53360"/>
    <lineage>
        <taxon>Bacteria</taxon>
        <taxon>Bacillati</taxon>
        <taxon>Actinomycetota</taxon>
        <taxon>Actinomycetes</taxon>
        <taxon>Micromonosporales</taxon>
        <taxon>Micromonosporaceae</taxon>
        <taxon>Dactylosporangium</taxon>
    </lineage>
</organism>
<accession>A0A9W6KSY8</accession>
<protein>
    <recommendedName>
        <fullName evidence="1">N-acetyltransferase domain-containing protein</fullName>
    </recommendedName>
</protein>
<dbReference type="PANTHER" id="PTHR39173:SF1">
    <property type="entry name" value="ACETYLTRANSFERASE"/>
    <property type="match status" value="1"/>
</dbReference>
<evidence type="ECO:0000313" key="3">
    <source>
        <dbReference type="Proteomes" id="UP001143480"/>
    </source>
</evidence>
<dbReference type="PANTHER" id="PTHR39173">
    <property type="entry name" value="ACETYLTRANSFERASE"/>
    <property type="match status" value="1"/>
</dbReference>
<dbReference type="Pfam" id="PF13302">
    <property type="entry name" value="Acetyltransf_3"/>
    <property type="match status" value="1"/>
</dbReference>
<gene>
    <name evidence="2" type="ORF">GCM10017581_078720</name>
</gene>
<name>A0A9W6KSY8_9ACTN</name>
<dbReference type="InterPro" id="IPR016181">
    <property type="entry name" value="Acyl_CoA_acyltransferase"/>
</dbReference>
<dbReference type="Proteomes" id="UP001143480">
    <property type="component" value="Unassembled WGS sequence"/>
</dbReference>
<dbReference type="RefSeq" id="WP_261964450.1">
    <property type="nucleotide sequence ID" value="NZ_BAAAXA010000001.1"/>
</dbReference>
<evidence type="ECO:0000313" key="2">
    <source>
        <dbReference type="EMBL" id="GLL06124.1"/>
    </source>
</evidence>
<dbReference type="EMBL" id="BSFP01000067">
    <property type="protein sequence ID" value="GLL06124.1"/>
    <property type="molecule type" value="Genomic_DNA"/>
</dbReference>
<dbReference type="CDD" id="cd04301">
    <property type="entry name" value="NAT_SF"/>
    <property type="match status" value="1"/>
</dbReference>
<dbReference type="GO" id="GO:0016747">
    <property type="term" value="F:acyltransferase activity, transferring groups other than amino-acyl groups"/>
    <property type="evidence" value="ECO:0007669"/>
    <property type="project" value="InterPro"/>
</dbReference>
<dbReference type="AlphaFoldDB" id="A0A9W6KSY8"/>
<dbReference type="Gene3D" id="3.40.630.30">
    <property type="match status" value="1"/>
</dbReference>
<dbReference type="PROSITE" id="PS51186">
    <property type="entry name" value="GNAT"/>
    <property type="match status" value="1"/>
</dbReference>
<evidence type="ECO:0000259" key="1">
    <source>
        <dbReference type="PROSITE" id="PS51186"/>
    </source>
</evidence>
<dbReference type="SUPFAM" id="SSF55729">
    <property type="entry name" value="Acyl-CoA N-acyltransferases (Nat)"/>
    <property type="match status" value="1"/>
</dbReference>
<keyword evidence="3" id="KW-1185">Reference proteome</keyword>
<proteinExistence type="predicted"/>
<reference evidence="2" key="2">
    <citation type="submission" date="2023-01" db="EMBL/GenBank/DDBJ databases">
        <authorList>
            <person name="Sun Q."/>
            <person name="Evtushenko L."/>
        </authorList>
    </citation>
    <scope>NUCLEOTIDE SEQUENCE</scope>
    <source>
        <strain evidence="2">VKM Ac-1321</strain>
    </source>
</reference>
<reference evidence="2" key="1">
    <citation type="journal article" date="2014" name="Int. J. Syst. Evol. Microbiol.">
        <title>Complete genome sequence of Corynebacterium casei LMG S-19264T (=DSM 44701T), isolated from a smear-ripened cheese.</title>
        <authorList>
            <consortium name="US DOE Joint Genome Institute (JGI-PGF)"/>
            <person name="Walter F."/>
            <person name="Albersmeier A."/>
            <person name="Kalinowski J."/>
            <person name="Ruckert C."/>
        </authorList>
    </citation>
    <scope>NUCLEOTIDE SEQUENCE</scope>
    <source>
        <strain evidence="2">VKM Ac-1321</strain>
    </source>
</reference>
<comment type="caution">
    <text evidence="2">The sequence shown here is derived from an EMBL/GenBank/DDBJ whole genome shotgun (WGS) entry which is preliminary data.</text>
</comment>
<dbReference type="InterPro" id="IPR000182">
    <property type="entry name" value="GNAT_dom"/>
</dbReference>